<evidence type="ECO:0000259" key="5">
    <source>
        <dbReference type="PROSITE" id="PS50048"/>
    </source>
</evidence>
<sequence>MSTFTRRRSRLIAGCHRCRVRHLKCDTETPTCYHCNQAQVQCFRSVNVRFREGIDLPKDHDVAFPERKFWPHPTGSIHFYDETIEVKRYYTIDEEQESLEHSADCSYDANAGTALEISRDSKEASFYLEQALQENRPSPHNSILLPS</sequence>
<dbReference type="SMART" id="SM00066">
    <property type="entry name" value="GAL4"/>
    <property type="match status" value="1"/>
</dbReference>
<gene>
    <name evidence="6" type="ORF">ASPWEDRAFT_703418</name>
</gene>
<dbReference type="InterPro" id="IPR036864">
    <property type="entry name" value="Zn2-C6_fun-type_DNA-bd_sf"/>
</dbReference>
<accession>A0A1L9R5T0</accession>
<evidence type="ECO:0000256" key="4">
    <source>
        <dbReference type="ARBA" id="ARBA00023242"/>
    </source>
</evidence>
<name>A0A1L9R5T0_ASPWE</name>
<evidence type="ECO:0000256" key="1">
    <source>
        <dbReference type="ARBA" id="ARBA00023015"/>
    </source>
</evidence>
<evidence type="ECO:0000256" key="2">
    <source>
        <dbReference type="ARBA" id="ARBA00023125"/>
    </source>
</evidence>
<keyword evidence="1" id="KW-0805">Transcription regulation</keyword>
<dbReference type="PROSITE" id="PS50048">
    <property type="entry name" value="ZN2_CY6_FUNGAL_2"/>
    <property type="match status" value="1"/>
</dbReference>
<dbReference type="VEuPathDB" id="FungiDB:ASPWEDRAFT_703418"/>
<dbReference type="AlphaFoldDB" id="A0A1L9R5T0"/>
<evidence type="ECO:0000313" key="6">
    <source>
        <dbReference type="EMBL" id="OJJ30264.1"/>
    </source>
</evidence>
<keyword evidence="3" id="KW-0804">Transcription</keyword>
<dbReference type="OrthoDB" id="2534600at2759"/>
<feature type="domain" description="Zn(2)-C6 fungal-type" evidence="5">
    <location>
        <begin position="14"/>
        <end position="42"/>
    </location>
</feature>
<organism evidence="6 7">
    <name type="scientific">Aspergillus wentii DTO 134E9</name>
    <dbReference type="NCBI Taxonomy" id="1073089"/>
    <lineage>
        <taxon>Eukaryota</taxon>
        <taxon>Fungi</taxon>
        <taxon>Dikarya</taxon>
        <taxon>Ascomycota</taxon>
        <taxon>Pezizomycotina</taxon>
        <taxon>Eurotiomycetes</taxon>
        <taxon>Eurotiomycetidae</taxon>
        <taxon>Eurotiales</taxon>
        <taxon>Aspergillaceae</taxon>
        <taxon>Aspergillus</taxon>
        <taxon>Aspergillus subgen. Cremei</taxon>
    </lineage>
</organism>
<dbReference type="Gene3D" id="4.10.240.10">
    <property type="entry name" value="Zn(2)-C6 fungal-type DNA-binding domain"/>
    <property type="match status" value="1"/>
</dbReference>
<protein>
    <recommendedName>
        <fullName evidence="5">Zn(2)-C6 fungal-type domain-containing protein</fullName>
    </recommendedName>
</protein>
<dbReference type="Pfam" id="PF00172">
    <property type="entry name" value="Zn_clus"/>
    <property type="match status" value="1"/>
</dbReference>
<keyword evidence="7" id="KW-1185">Reference proteome</keyword>
<dbReference type="Proteomes" id="UP000184383">
    <property type="component" value="Unassembled WGS sequence"/>
</dbReference>
<dbReference type="GO" id="GO:0008270">
    <property type="term" value="F:zinc ion binding"/>
    <property type="evidence" value="ECO:0007669"/>
    <property type="project" value="InterPro"/>
</dbReference>
<dbReference type="GeneID" id="63754969"/>
<keyword evidence="2" id="KW-0238">DNA-binding</keyword>
<dbReference type="GO" id="GO:0003677">
    <property type="term" value="F:DNA binding"/>
    <property type="evidence" value="ECO:0007669"/>
    <property type="project" value="UniProtKB-KW"/>
</dbReference>
<dbReference type="CDD" id="cd00067">
    <property type="entry name" value="GAL4"/>
    <property type="match status" value="1"/>
</dbReference>
<dbReference type="EMBL" id="KV878217">
    <property type="protein sequence ID" value="OJJ30264.1"/>
    <property type="molecule type" value="Genomic_DNA"/>
</dbReference>
<evidence type="ECO:0000256" key="3">
    <source>
        <dbReference type="ARBA" id="ARBA00023163"/>
    </source>
</evidence>
<keyword evidence="4" id="KW-0539">Nucleus</keyword>
<evidence type="ECO:0000313" key="7">
    <source>
        <dbReference type="Proteomes" id="UP000184383"/>
    </source>
</evidence>
<proteinExistence type="predicted"/>
<dbReference type="InterPro" id="IPR001138">
    <property type="entry name" value="Zn2Cys6_DnaBD"/>
</dbReference>
<reference evidence="7" key="1">
    <citation type="journal article" date="2017" name="Genome Biol.">
        <title>Comparative genomics reveals high biological diversity and specific adaptations in the industrially and medically important fungal genus Aspergillus.</title>
        <authorList>
            <person name="de Vries R.P."/>
            <person name="Riley R."/>
            <person name="Wiebenga A."/>
            <person name="Aguilar-Osorio G."/>
            <person name="Amillis S."/>
            <person name="Uchima C.A."/>
            <person name="Anderluh G."/>
            <person name="Asadollahi M."/>
            <person name="Askin M."/>
            <person name="Barry K."/>
            <person name="Battaglia E."/>
            <person name="Bayram O."/>
            <person name="Benocci T."/>
            <person name="Braus-Stromeyer S.A."/>
            <person name="Caldana C."/>
            <person name="Canovas D."/>
            <person name="Cerqueira G.C."/>
            <person name="Chen F."/>
            <person name="Chen W."/>
            <person name="Choi C."/>
            <person name="Clum A."/>
            <person name="Dos Santos R.A."/>
            <person name="Damasio A.R."/>
            <person name="Diallinas G."/>
            <person name="Emri T."/>
            <person name="Fekete E."/>
            <person name="Flipphi M."/>
            <person name="Freyberg S."/>
            <person name="Gallo A."/>
            <person name="Gournas C."/>
            <person name="Habgood R."/>
            <person name="Hainaut M."/>
            <person name="Harispe M.L."/>
            <person name="Henrissat B."/>
            <person name="Hilden K.S."/>
            <person name="Hope R."/>
            <person name="Hossain A."/>
            <person name="Karabika E."/>
            <person name="Karaffa L."/>
            <person name="Karanyi Z."/>
            <person name="Krasevec N."/>
            <person name="Kuo A."/>
            <person name="Kusch H."/>
            <person name="LaButti K."/>
            <person name="Lagendijk E.L."/>
            <person name="Lapidus A."/>
            <person name="Levasseur A."/>
            <person name="Lindquist E."/>
            <person name="Lipzen A."/>
            <person name="Logrieco A.F."/>
            <person name="MacCabe A."/>
            <person name="Maekelae M.R."/>
            <person name="Malavazi I."/>
            <person name="Melin P."/>
            <person name="Meyer V."/>
            <person name="Mielnichuk N."/>
            <person name="Miskei M."/>
            <person name="Molnar A.P."/>
            <person name="Mule G."/>
            <person name="Ngan C.Y."/>
            <person name="Orejas M."/>
            <person name="Orosz E."/>
            <person name="Ouedraogo J.P."/>
            <person name="Overkamp K.M."/>
            <person name="Park H.-S."/>
            <person name="Perrone G."/>
            <person name="Piumi F."/>
            <person name="Punt P.J."/>
            <person name="Ram A.F."/>
            <person name="Ramon A."/>
            <person name="Rauscher S."/>
            <person name="Record E."/>
            <person name="Riano-Pachon D.M."/>
            <person name="Robert V."/>
            <person name="Roehrig J."/>
            <person name="Ruller R."/>
            <person name="Salamov A."/>
            <person name="Salih N.S."/>
            <person name="Samson R.A."/>
            <person name="Sandor E."/>
            <person name="Sanguinetti M."/>
            <person name="Schuetze T."/>
            <person name="Sepcic K."/>
            <person name="Shelest E."/>
            <person name="Sherlock G."/>
            <person name="Sophianopoulou V."/>
            <person name="Squina F.M."/>
            <person name="Sun H."/>
            <person name="Susca A."/>
            <person name="Todd R.B."/>
            <person name="Tsang A."/>
            <person name="Unkles S.E."/>
            <person name="van de Wiele N."/>
            <person name="van Rossen-Uffink D."/>
            <person name="Oliveira J.V."/>
            <person name="Vesth T.C."/>
            <person name="Visser J."/>
            <person name="Yu J.-H."/>
            <person name="Zhou M."/>
            <person name="Andersen M.R."/>
            <person name="Archer D.B."/>
            <person name="Baker S.E."/>
            <person name="Benoit I."/>
            <person name="Brakhage A.A."/>
            <person name="Braus G.H."/>
            <person name="Fischer R."/>
            <person name="Frisvad J.C."/>
            <person name="Goldman G.H."/>
            <person name="Houbraken J."/>
            <person name="Oakley B."/>
            <person name="Pocsi I."/>
            <person name="Scazzocchio C."/>
            <person name="Seiboth B."/>
            <person name="vanKuyk P.A."/>
            <person name="Wortman J."/>
            <person name="Dyer P.S."/>
            <person name="Grigoriev I.V."/>
        </authorList>
    </citation>
    <scope>NUCLEOTIDE SEQUENCE [LARGE SCALE GENOMIC DNA]</scope>
    <source>
        <strain evidence="7">DTO 134E9</strain>
    </source>
</reference>
<dbReference type="SUPFAM" id="SSF57701">
    <property type="entry name" value="Zn2/Cys6 DNA-binding domain"/>
    <property type="match status" value="1"/>
</dbReference>
<dbReference type="GO" id="GO:0000981">
    <property type="term" value="F:DNA-binding transcription factor activity, RNA polymerase II-specific"/>
    <property type="evidence" value="ECO:0007669"/>
    <property type="project" value="InterPro"/>
</dbReference>
<dbReference type="PROSITE" id="PS00463">
    <property type="entry name" value="ZN2_CY6_FUNGAL_1"/>
    <property type="match status" value="1"/>
</dbReference>
<dbReference type="RefSeq" id="XP_040683941.1">
    <property type="nucleotide sequence ID" value="XM_040839121.1"/>
</dbReference>